<comment type="caution">
    <text evidence="3">The sequence shown here is derived from an EMBL/GenBank/DDBJ whole genome shotgun (WGS) entry which is preliminary data.</text>
</comment>
<keyword evidence="2" id="KW-0732">Signal</keyword>
<feature type="signal peptide" evidence="2">
    <location>
        <begin position="1"/>
        <end position="22"/>
    </location>
</feature>
<proteinExistence type="predicted"/>
<keyword evidence="1" id="KW-0472">Membrane</keyword>
<dbReference type="EMBL" id="JAAZBX010000012">
    <property type="protein sequence ID" value="NLD25599.1"/>
    <property type="molecule type" value="Genomic_DNA"/>
</dbReference>
<reference evidence="3 4" key="1">
    <citation type="journal article" date="2020" name="Biotechnol. Biofuels">
        <title>New insights from the biogas microbiome by comprehensive genome-resolved metagenomics of nearly 1600 species originating from multiple anaerobic digesters.</title>
        <authorList>
            <person name="Campanaro S."/>
            <person name="Treu L."/>
            <person name="Rodriguez-R L.M."/>
            <person name="Kovalovszki A."/>
            <person name="Ziels R.M."/>
            <person name="Maus I."/>
            <person name="Zhu X."/>
            <person name="Kougias P.G."/>
            <person name="Basile A."/>
            <person name="Luo G."/>
            <person name="Schluter A."/>
            <person name="Konstantinidis K.T."/>
            <person name="Angelidaki I."/>
        </authorList>
    </citation>
    <scope>NUCLEOTIDE SEQUENCE [LARGE SCALE GENOMIC DNA]</scope>
    <source>
        <strain evidence="3">AS06rmzACSIP_65</strain>
    </source>
</reference>
<feature type="chain" id="PRO_5033037248" description="DUF11 domain-containing protein" evidence="2">
    <location>
        <begin position="23"/>
        <end position="192"/>
    </location>
</feature>
<evidence type="ECO:0000313" key="3">
    <source>
        <dbReference type="EMBL" id="NLD25599.1"/>
    </source>
</evidence>
<keyword evidence="1" id="KW-1133">Transmembrane helix</keyword>
<evidence type="ECO:0000313" key="4">
    <source>
        <dbReference type="Proteomes" id="UP000545876"/>
    </source>
</evidence>
<evidence type="ECO:0000256" key="1">
    <source>
        <dbReference type="SAM" id="Phobius"/>
    </source>
</evidence>
<evidence type="ECO:0000256" key="2">
    <source>
        <dbReference type="SAM" id="SignalP"/>
    </source>
</evidence>
<protein>
    <recommendedName>
        <fullName evidence="5">DUF11 domain-containing protein</fullName>
    </recommendedName>
</protein>
<evidence type="ECO:0008006" key="5">
    <source>
        <dbReference type="Google" id="ProtNLM"/>
    </source>
</evidence>
<dbReference type="PROSITE" id="PS51257">
    <property type="entry name" value="PROKAR_LIPOPROTEIN"/>
    <property type="match status" value="1"/>
</dbReference>
<name>A0A847D0S2_9BACT</name>
<dbReference type="Proteomes" id="UP000545876">
    <property type="component" value="Unassembled WGS sequence"/>
</dbReference>
<keyword evidence="1" id="KW-0812">Transmembrane</keyword>
<feature type="transmembrane region" description="Helical" evidence="1">
    <location>
        <begin position="156"/>
        <end position="177"/>
    </location>
</feature>
<gene>
    <name evidence="3" type="ORF">GX656_03090</name>
</gene>
<sequence>MKKFKIILTIILFILSCSPVSAQQNKQELGETNIKTVKYFEVQVDENSQNPFTKTVTLTVTIKALLDSPKTEISWDIPSTLEANLKSKRFYSLNEGDSLSQKITIKPKTAGTNNITASVISWQHDTNYTNSATRTLTFDKNLEIVPKTSEYNTSVLIMYIGFLLLAGIMIFLIIKVVKKGTQKAKKWLTPPV</sequence>
<organism evidence="3 4">
    <name type="scientific">Candidatus Dojkabacteria bacterium</name>
    <dbReference type="NCBI Taxonomy" id="2099670"/>
    <lineage>
        <taxon>Bacteria</taxon>
        <taxon>Candidatus Dojkabacteria</taxon>
    </lineage>
</organism>
<accession>A0A847D0S2</accession>
<dbReference type="AlphaFoldDB" id="A0A847D0S2"/>